<dbReference type="InterPro" id="IPR006137">
    <property type="entry name" value="NADH_UbQ_OxRdtase-like_20kDa"/>
</dbReference>
<keyword evidence="6" id="KW-0411">Iron-sulfur</keyword>
<reference evidence="8 9" key="1">
    <citation type="submission" date="2020-03" db="EMBL/GenBank/DDBJ databases">
        <authorList>
            <consortium name="Genoscope - CEA"/>
            <person name="William W."/>
        </authorList>
    </citation>
    <scope>NUCLEOTIDE SEQUENCE [LARGE SCALE GENOMIC DNA]</scope>
    <source>
        <strain evidence="9">DSM 16959</strain>
    </source>
</reference>
<dbReference type="RefSeq" id="WP_145769928.1">
    <property type="nucleotide sequence ID" value="NZ_LR778301.1"/>
</dbReference>
<evidence type="ECO:0000256" key="3">
    <source>
        <dbReference type="ARBA" id="ARBA00022485"/>
    </source>
</evidence>
<dbReference type="GO" id="GO:0016829">
    <property type="term" value="F:lyase activity"/>
    <property type="evidence" value="ECO:0007669"/>
    <property type="project" value="UniProtKB-KW"/>
</dbReference>
<sequence>MWKILKQILHAGIPTEAAPLSEEDEGEEAERIQREILEILGQALTIRQVDAGSCNGCELEIHALNNPYYNIEGLGIKFVASPRHADLLLVTGPVTSSMEMALRRTFDATPEPRLVVAVGDCGCDGGIFGENYACRGAVANVIPVDVTVPGCPPAPIEILRGILKAVRR</sequence>
<protein>
    <submittedName>
        <fullName evidence="8">Formate hydrogenlyase</fullName>
    </submittedName>
</protein>
<evidence type="ECO:0000259" key="7">
    <source>
        <dbReference type="Pfam" id="PF01058"/>
    </source>
</evidence>
<evidence type="ECO:0000256" key="5">
    <source>
        <dbReference type="ARBA" id="ARBA00023004"/>
    </source>
</evidence>
<evidence type="ECO:0000256" key="2">
    <source>
        <dbReference type="ARBA" id="ARBA00009173"/>
    </source>
</evidence>
<dbReference type="Gene3D" id="3.40.50.12280">
    <property type="match status" value="1"/>
</dbReference>
<evidence type="ECO:0000256" key="1">
    <source>
        <dbReference type="ARBA" id="ARBA00001966"/>
    </source>
</evidence>
<dbReference type="KEGG" id="doe:DENOEST_0628"/>
<dbReference type="OrthoDB" id="9786737at2"/>
<evidence type="ECO:0000313" key="8">
    <source>
        <dbReference type="EMBL" id="CAB1367793.1"/>
    </source>
</evidence>
<dbReference type="GO" id="GO:0046872">
    <property type="term" value="F:metal ion binding"/>
    <property type="evidence" value="ECO:0007669"/>
    <property type="project" value="UniProtKB-KW"/>
</dbReference>
<accession>A0A6S6XUJ3</accession>
<keyword evidence="9" id="KW-1185">Reference proteome</keyword>
<keyword evidence="4" id="KW-0479">Metal-binding</keyword>
<evidence type="ECO:0000256" key="6">
    <source>
        <dbReference type="ARBA" id="ARBA00023014"/>
    </source>
</evidence>
<dbReference type="InterPro" id="IPR052375">
    <property type="entry name" value="Complex_I_20kDa-like"/>
</dbReference>
<comment type="cofactor">
    <cofactor evidence="1">
        <name>[4Fe-4S] cluster</name>
        <dbReference type="ChEBI" id="CHEBI:49883"/>
    </cofactor>
</comment>
<dbReference type="Pfam" id="PF01058">
    <property type="entry name" value="Oxidored_q6"/>
    <property type="match status" value="1"/>
</dbReference>
<name>A0A6S6XUJ3_9PROT</name>
<organism evidence="8 9">
    <name type="scientific">Denitratisoma oestradiolicum</name>
    <dbReference type="NCBI Taxonomy" id="311182"/>
    <lineage>
        <taxon>Bacteria</taxon>
        <taxon>Pseudomonadati</taxon>
        <taxon>Pseudomonadota</taxon>
        <taxon>Betaproteobacteria</taxon>
        <taxon>Nitrosomonadales</taxon>
        <taxon>Sterolibacteriaceae</taxon>
        <taxon>Denitratisoma</taxon>
    </lineage>
</organism>
<dbReference type="AlphaFoldDB" id="A0A6S6XUJ3"/>
<keyword evidence="3" id="KW-0004">4Fe-4S</keyword>
<dbReference type="EMBL" id="LR778301">
    <property type="protein sequence ID" value="CAB1367793.1"/>
    <property type="molecule type" value="Genomic_DNA"/>
</dbReference>
<dbReference type="SUPFAM" id="SSF56770">
    <property type="entry name" value="HydA/Nqo6-like"/>
    <property type="match status" value="1"/>
</dbReference>
<evidence type="ECO:0000256" key="4">
    <source>
        <dbReference type="ARBA" id="ARBA00022723"/>
    </source>
</evidence>
<proteinExistence type="inferred from homology"/>
<feature type="domain" description="NADH:ubiquinone oxidoreductase-like 20kDa subunit" evidence="7">
    <location>
        <begin position="54"/>
        <end position="164"/>
    </location>
</feature>
<evidence type="ECO:0000313" key="9">
    <source>
        <dbReference type="Proteomes" id="UP000515733"/>
    </source>
</evidence>
<keyword evidence="8" id="KW-0456">Lyase</keyword>
<dbReference type="PANTHER" id="PTHR42989:SF1">
    <property type="entry name" value="FORMATE HYDROGENLYASE SUBUNIT 7-RELATED"/>
    <property type="match status" value="1"/>
</dbReference>
<gene>
    <name evidence="8" type="ORF">DENOEST_0628</name>
</gene>
<dbReference type="GO" id="GO:0051539">
    <property type="term" value="F:4 iron, 4 sulfur cluster binding"/>
    <property type="evidence" value="ECO:0007669"/>
    <property type="project" value="UniProtKB-KW"/>
</dbReference>
<dbReference type="Proteomes" id="UP000515733">
    <property type="component" value="Chromosome"/>
</dbReference>
<dbReference type="PANTHER" id="PTHR42989">
    <property type="entry name" value="HYDROGENASE-4 COMPONENT I"/>
    <property type="match status" value="1"/>
</dbReference>
<comment type="similarity">
    <text evidence="2">Belongs to the complex I 20 kDa subunit family.</text>
</comment>
<keyword evidence="5" id="KW-0408">Iron</keyword>